<dbReference type="HAMAP" id="MF_01917">
    <property type="entry name" value="Cardiolipin_synth_ClsB"/>
    <property type="match status" value="1"/>
</dbReference>
<dbReference type="InterPro" id="IPR001736">
    <property type="entry name" value="PLipase_D/transphosphatidylase"/>
</dbReference>
<evidence type="ECO:0000256" key="1">
    <source>
        <dbReference type="HAMAP-Rule" id="MF_01917"/>
    </source>
</evidence>
<comment type="similarity">
    <text evidence="1">Belongs to the phospholipase D family. Cardiolipin synthase subfamily. ClsB sub-subfamily.</text>
</comment>
<feature type="active site" evidence="1">
    <location>
        <position position="315"/>
    </location>
</feature>
<keyword evidence="1" id="KW-1208">Phospholipid metabolism</keyword>
<comment type="catalytic activity">
    <reaction evidence="1">
        <text>2 a 1,2-diacyl-sn-glycero-3-phospho-(1'-sn-glycerol) = a cardiolipin + glycerol</text>
        <dbReference type="Rhea" id="RHEA:31451"/>
        <dbReference type="ChEBI" id="CHEBI:17754"/>
        <dbReference type="ChEBI" id="CHEBI:62237"/>
        <dbReference type="ChEBI" id="CHEBI:64716"/>
    </reaction>
</comment>
<keyword evidence="1" id="KW-1003">Cell membrane</keyword>
<keyword evidence="1" id="KW-0594">Phospholipid biosynthesis</keyword>
<dbReference type="Proteomes" id="UP000035085">
    <property type="component" value="Chromosome"/>
</dbReference>
<dbReference type="PANTHER" id="PTHR21248:SF22">
    <property type="entry name" value="PHOSPHOLIPASE D"/>
    <property type="match status" value="1"/>
</dbReference>
<dbReference type="InterPro" id="IPR030872">
    <property type="entry name" value="Cardiolipin_synth_ClsB"/>
</dbReference>
<dbReference type="PROSITE" id="PS50035">
    <property type="entry name" value="PLD"/>
    <property type="match status" value="2"/>
</dbReference>
<accession>A0ABN4G4N9</accession>
<name>A0ABN4G4N9_9BURK</name>
<dbReference type="PANTHER" id="PTHR21248">
    <property type="entry name" value="CARDIOLIPIN SYNTHASE"/>
    <property type="match status" value="1"/>
</dbReference>
<dbReference type="Gene3D" id="3.30.870.10">
    <property type="entry name" value="Endonuclease Chain A"/>
    <property type="match status" value="2"/>
</dbReference>
<feature type="active site" evidence="1">
    <location>
        <position position="130"/>
    </location>
</feature>
<dbReference type="CDD" id="cd09110">
    <property type="entry name" value="PLDc_CLS_1"/>
    <property type="match status" value="1"/>
</dbReference>
<proteinExistence type="inferred from homology"/>
<dbReference type="CDD" id="cd09159">
    <property type="entry name" value="PLDc_ybhO_like_2"/>
    <property type="match status" value="1"/>
</dbReference>
<keyword evidence="1" id="KW-0808">Transferase</keyword>
<dbReference type="SUPFAM" id="SSF56024">
    <property type="entry name" value="Phospholipase D/nuclease"/>
    <property type="match status" value="2"/>
</dbReference>
<feature type="domain" description="PLD phosphodiesterase" evidence="2">
    <location>
        <begin position="125"/>
        <end position="152"/>
    </location>
</feature>
<protein>
    <recommendedName>
        <fullName evidence="1">Cardiolipin synthase B</fullName>
        <shortName evidence="1">CL synthase</shortName>
        <ecNumber evidence="1">2.7.8.-</ecNumber>
    </recommendedName>
</protein>
<dbReference type="InterPro" id="IPR025202">
    <property type="entry name" value="PLD-like_dom"/>
</dbReference>
<dbReference type="EMBL" id="CP010897">
    <property type="protein sequence ID" value="AJP59417.1"/>
    <property type="molecule type" value="Genomic_DNA"/>
</dbReference>
<feature type="active site" evidence="1">
    <location>
        <position position="137"/>
    </location>
</feature>
<dbReference type="NCBIfam" id="NF008427">
    <property type="entry name" value="PRK11263.1"/>
    <property type="match status" value="1"/>
</dbReference>
<gene>
    <name evidence="1" type="primary">clsB</name>
    <name evidence="3" type="ORF">UC34_04390</name>
</gene>
<keyword evidence="1" id="KW-0472">Membrane</keyword>
<comment type="subcellular location">
    <subcellularLocation>
        <location evidence="1">Cell membrane</location>
        <topology evidence="1">Peripheral membrane protein</topology>
    </subcellularLocation>
</comment>
<dbReference type="EC" id="2.7.8.-" evidence="1"/>
<keyword evidence="1" id="KW-0443">Lipid metabolism</keyword>
<organism evidence="3 4">
    <name type="scientific">Pandoraea vervacti</name>
    <dbReference type="NCBI Taxonomy" id="656178"/>
    <lineage>
        <taxon>Bacteria</taxon>
        <taxon>Pseudomonadati</taxon>
        <taxon>Pseudomonadota</taxon>
        <taxon>Betaproteobacteria</taxon>
        <taxon>Burkholderiales</taxon>
        <taxon>Burkholderiaceae</taxon>
        <taxon>Pandoraea</taxon>
    </lineage>
</organism>
<keyword evidence="1" id="KW-0444">Lipid biosynthesis</keyword>
<feature type="active site" evidence="1">
    <location>
        <position position="320"/>
    </location>
</feature>
<feature type="active site" evidence="1">
    <location>
        <position position="132"/>
    </location>
</feature>
<dbReference type="SMART" id="SM00155">
    <property type="entry name" value="PLDc"/>
    <property type="match status" value="2"/>
</dbReference>
<keyword evidence="4" id="KW-1185">Reference proteome</keyword>
<feature type="domain" description="PLD phosphodiesterase" evidence="2">
    <location>
        <begin position="308"/>
        <end position="335"/>
    </location>
</feature>
<evidence type="ECO:0000313" key="3">
    <source>
        <dbReference type="EMBL" id="AJP59417.1"/>
    </source>
</evidence>
<comment type="function">
    <text evidence="1">Catalyzes the phosphatidyl group transfer from one phosphatidylglycerol molecule to another to form cardiolipin (CL) (diphosphatidylglycerol) and glycerol.</text>
</comment>
<dbReference type="Pfam" id="PF13091">
    <property type="entry name" value="PLDc_2"/>
    <property type="match status" value="2"/>
</dbReference>
<reference evidence="4" key="1">
    <citation type="submission" date="2015-02" db="EMBL/GenBank/DDBJ databases">
        <title>Complete Genome Sequencing of Pandoraea vervacti NS15 sp. nov.</title>
        <authorList>
            <person name="Chan K.-G."/>
        </authorList>
    </citation>
    <scope>NUCLEOTIDE SEQUENCE [LARGE SCALE GENOMIC DNA]</scope>
    <source>
        <strain evidence="4">NS15</strain>
    </source>
</reference>
<evidence type="ECO:0000313" key="4">
    <source>
        <dbReference type="Proteomes" id="UP000035085"/>
    </source>
</evidence>
<evidence type="ECO:0000259" key="2">
    <source>
        <dbReference type="PROSITE" id="PS50035"/>
    </source>
</evidence>
<sequence length="405" mass="46140">MHQVSIRYPSGIHQVSKPASMSKYLPFSHDNQLTLLYLGENYFTALVDAIDKATHDVALETYIFEADEAGENVSAALRRAAERGVRVRVITDGVGTSRRLPYIEGWHESGVMHRVYNPHLFGKFGFSRTHRKIAIVDHEVAFVGGINVIDDYHGGGGVRMDDPRWDFAVQCRGPVVAEVVMAFHIQWQRLAPGYLGTPFRHRRHGRRGRLHAPYAGQAAFVARDNLHNRRAVEKAYLMALGRARHEVWLANPYFVPGRRLRRALTQAARRGVAVHLLIGRKEFRLLDTAVPWLYAKLLAAGMRIGEYDMRQLHGKVAVVDDVWATIGSSNLDALSLFLNHEANVVVLDDPVVIELRDHIRAAFAQARQIDPARYGERSRWRRLRQWAAYRAYRLVMKVLTRGKYD</sequence>
<feature type="active site" evidence="1">
    <location>
        <position position="313"/>
    </location>
</feature>